<dbReference type="InterPro" id="IPR013087">
    <property type="entry name" value="Znf_C2H2_type"/>
</dbReference>
<name>A0A182V2T8_ANOME</name>
<dbReference type="AlphaFoldDB" id="A0A182V2T8"/>
<dbReference type="PROSITE" id="PS50157">
    <property type="entry name" value="ZINC_FINGER_C2H2_2"/>
    <property type="match status" value="1"/>
</dbReference>
<dbReference type="EnsemblMetazoa" id="AMEM007919-RA">
    <property type="protein sequence ID" value="AMEM007919-PA"/>
    <property type="gene ID" value="AMEM007919"/>
</dbReference>
<evidence type="ECO:0000313" key="5">
    <source>
        <dbReference type="Proteomes" id="UP000075903"/>
    </source>
</evidence>
<feature type="region of interest" description="Disordered" evidence="2">
    <location>
        <begin position="22"/>
        <end position="84"/>
    </location>
</feature>
<keyword evidence="5" id="KW-1185">Reference proteome</keyword>
<dbReference type="SMART" id="SM00355">
    <property type="entry name" value="ZnF_C2H2"/>
    <property type="match status" value="2"/>
</dbReference>
<evidence type="ECO:0000256" key="2">
    <source>
        <dbReference type="SAM" id="MobiDB-lite"/>
    </source>
</evidence>
<organism evidence="4 5">
    <name type="scientific">Anopheles merus</name>
    <name type="common">Mosquito</name>
    <dbReference type="NCBI Taxonomy" id="30066"/>
    <lineage>
        <taxon>Eukaryota</taxon>
        <taxon>Metazoa</taxon>
        <taxon>Ecdysozoa</taxon>
        <taxon>Arthropoda</taxon>
        <taxon>Hexapoda</taxon>
        <taxon>Insecta</taxon>
        <taxon>Pterygota</taxon>
        <taxon>Neoptera</taxon>
        <taxon>Endopterygota</taxon>
        <taxon>Diptera</taxon>
        <taxon>Nematocera</taxon>
        <taxon>Culicoidea</taxon>
        <taxon>Culicidae</taxon>
        <taxon>Anophelinae</taxon>
        <taxon>Anopheles</taxon>
    </lineage>
</organism>
<feature type="domain" description="C2H2-type" evidence="3">
    <location>
        <begin position="122"/>
        <end position="150"/>
    </location>
</feature>
<reference evidence="4" key="1">
    <citation type="submission" date="2020-05" db="UniProtKB">
        <authorList>
            <consortium name="EnsemblMetazoa"/>
        </authorList>
    </citation>
    <scope>IDENTIFICATION</scope>
    <source>
        <strain evidence="4">MAF</strain>
    </source>
</reference>
<evidence type="ECO:0000259" key="3">
    <source>
        <dbReference type="PROSITE" id="PS50157"/>
    </source>
</evidence>
<evidence type="ECO:0000313" key="4">
    <source>
        <dbReference type="EnsemblMetazoa" id="AMEM007919-PA"/>
    </source>
</evidence>
<dbReference type="Gene3D" id="3.30.160.60">
    <property type="entry name" value="Classic Zinc Finger"/>
    <property type="match status" value="1"/>
</dbReference>
<feature type="compositionally biased region" description="Basic and acidic residues" evidence="2">
    <location>
        <begin position="166"/>
        <end position="179"/>
    </location>
</feature>
<dbReference type="VEuPathDB" id="VectorBase:AMEM21_016141"/>
<feature type="compositionally biased region" description="Basic and acidic residues" evidence="2">
    <location>
        <begin position="43"/>
        <end position="52"/>
    </location>
</feature>
<feature type="compositionally biased region" description="Low complexity" evidence="2">
    <location>
        <begin position="29"/>
        <end position="42"/>
    </location>
</feature>
<keyword evidence="1" id="KW-0479">Metal-binding</keyword>
<keyword evidence="1" id="KW-0863">Zinc-finger</keyword>
<feature type="region of interest" description="Disordered" evidence="2">
    <location>
        <begin position="154"/>
        <end position="179"/>
    </location>
</feature>
<evidence type="ECO:0000256" key="1">
    <source>
        <dbReference type="PROSITE-ProRule" id="PRU00042"/>
    </source>
</evidence>
<dbReference type="STRING" id="30066.A0A182V2T8"/>
<accession>A0A182V2T8</accession>
<dbReference type="FunFam" id="3.30.160.60:FF:001268">
    <property type="entry name" value="Uncharacterized protein, isoform C"/>
    <property type="match status" value="1"/>
</dbReference>
<keyword evidence="1" id="KW-0862">Zinc</keyword>
<dbReference type="GO" id="GO:0008270">
    <property type="term" value="F:zinc ion binding"/>
    <property type="evidence" value="ECO:0007669"/>
    <property type="project" value="UniProtKB-KW"/>
</dbReference>
<protein>
    <recommendedName>
        <fullName evidence="3">C2H2-type domain-containing protein</fullName>
    </recommendedName>
</protein>
<dbReference type="VEuPathDB" id="VectorBase:AMEM007919"/>
<dbReference type="Proteomes" id="UP000075903">
    <property type="component" value="Unassembled WGS sequence"/>
</dbReference>
<sequence length="238" mass="26411">MIDVKRQPARLCTSIEMPSMVRRTRGKLAAQRQLASSTTTAAAERRVKREPQTKLIDAAAAAAADSQGSDNAPHHHHGEQKRLPQCKVKRNYACGSCSYFTQNPRSYLTHLRDTHGEKISVYECKRCVYASRHYQKLVRHMRMVHGGADVPVVESGSKGATPVDNSEDRREVIEKDSSEKDSASKVLDALGVGGAYTQQLVASLLPSLLLRNVEQTWTSSFLGKLIVFLYIAVLFQSK</sequence>
<proteinExistence type="predicted"/>